<evidence type="ECO:0000313" key="3">
    <source>
        <dbReference type="EMBL" id="QPC41556.1"/>
    </source>
</evidence>
<dbReference type="InterPro" id="IPR028939">
    <property type="entry name" value="P5C_Rdtase_cat_N"/>
</dbReference>
<dbReference type="PANTHER" id="PTHR14239">
    <property type="entry name" value="DUDULIN-RELATED"/>
    <property type="match status" value="1"/>
</dbReference>
<organism evidence="3 4">
    <name type="scientific">Kaustia mangrovi</name>
    <dbReference type="NCBI Taxonomy" id="2593653"/>
    <lineage>
        <taxon>Bacteria</taxon>
        <taxon>Pseudomonadati</taxon>
        <taxon>Pseudomonadota</taxon>
        <taxon>Alphaproteobacteria</taxon>
        <taxon>Hyphomicrobiales</taxon>
        <taxon>Parvibaculaceae</taxon>
        <taxon>Kaustia</taxon>
    </lineage>
</organism>
<dbReference type="Pfam" id="PF03807">
    <property type="entry name" value="F420_oxidored"/>
    <property type="match status" value="1"/>
</dbReference>
<dbReference type="Gene3D" id="3.40.50.720">
    <property type="entry name" value="NAD(P)-binding Rossmann-like Domain"/>
    <property type="match status" value="1"/>
</dbReference>
<sequence length="230" mass="24142">MACDTAPDILYPYPVRLQRLDHLGGHEVKIGIIGAGMVGKTLATGLAEKGHQVRLANSRGPESVAESLGASTAKVTPSSTSATLACDLVFLTVPWTKVRDVLRSGGPKDGRILVDATNIFLRFPPEALIDDLKGDSGSEIVARLAPEARVVKAFNTLPFTTMFAPLPDGMERVLFVAGDDTMAVASVSDLIVELGLHPVPLGPLAQAGRLMELGGPLSGLELLTPAKEEA</sequence>
<evidence type="ECO:0000313" key="4">
    <source>
        <dbReference type="Proteomes" id="UP000593594"/>
    </source>
</evidence>
<feature type="domain" description="Pyrroline-5-carboxylate reductase catalytic N-terminal" evidence="2">
    <location>
        <begin position="29"/>
        <end position="118"/>
    </location>
</feature>
<protein>
    <submittedName>
        <fullName evidence="3">NAD(P)-binding domain-containing protein</fullName>
    </submittedName>
</protein>
<gene>
    <name evidence="3" type="ORF">HW532_01740</name>
</gene>
<dbReference type="InterPro" id="IPR051267">
    <property type="entry name" value="STEAP_metalloreductase"/>
</dbReference>
<proteinExistence type="predicted"/>
<dbReference type="InterPro" id="IPR036291">
    <property type="entry name" value="NAD(P)-bd_dom_sf"/>
</dbReference>
<evidence type="ECO:0000259" key="2">
    <source>
        <dbReference type="Pfam" id="PF03807"/>
    </source>
</evidence>
<dbReference type="SUPFAM" id="SSF51735">
    <property type="entry name" value="NAD(P)-binding Rossmann-fold domains"/>
    <property type="match status" value="1"/>
</dbReference>
<dbReference type="KEGG" id="kmn:HW532_01740"/>
<keyword evidence="4" id="KW-1185">Reference proteome</keyword>
<dbReference type="EMBL" id="CP058214">
    <property type="protein sequence ID" value="QPC41556.1"/>
    <property type="molecule type" value="Genomic_DNA"/>
</dbReference>
<accession>A0A7S8C1B9</accession>
<name>A0A7S8C1B9_9HYPH</name>
<dbReference type="GO" id="GO:0016491">
    <property type="term" value="F:oxidoreductase activity"/>
    <property type="evidence" value="ECO:0007669"/>
    <property type="project" value="UniProtKB-KW"/>
</dbReference>
<reference evidence="3 4" key="1">
    <citation type="submission" date="2020-06" db="EMBL/GenBank/DDBJ databases">
        <title>Genome sequence of 2 isolates from Red Sea Mangroves.</title>
        <authorList>
            <person name="Sefrji F."/>
            <person name="Michoud G."/>
            <person name="Merlino G."/>
            <person name="Daffonchio D."/>
        </authorList>
    </citation>
    <scope>NUCLEOTIDE SEQUENCE [LARGE SCALE GENOMIC DNA]</scope>
    <source>
        <strain evidence="3 4">R1DC25</strain>
    </source>
</reference>
<evidence type="ECO:0000256" key="1">
    <source>
        <dbReference type="ARBA" id="ARBA00023002"/>
    </source>
</evidence>
<dbReference type="RefSeq" id="WP_213162776.1">
    <property type="nucleotide sequence ID" value="NZ_CP058214.1"/>
</dbReference>
<dbReference type="AlphaFoldDB" id="A0A7S8C1B9"/>
<dbReference type="Proteomes" id="UP000593594">
    <property type="component" value="Chromosome"/>
</dbReference>
<keyword evidence="1" id="KW-0560">Oxidoreductase</keyword>